<dbReference type="GO" id="GO:0003964">
    <property type="term" value="F:RNA-directed DNA polymerase activity"/>
    <property type="evidence" value="ECO:0007669"/>
    <property type="project" value="UniProtKB-KW"/>
</dbReference>
<keyword evidence="3" id="KW-0695">RNA-directed DNA polymerase</keyword>
<evidence type="ECO:0000256" key="1">
    <source>
        <dbReference type="SAM" id="Coils"/>
    </source>
</evidence>
<accession>A0A6L2MVR9</accession>
<organism evidence="3">
    <name type="scientific">Tanacetum cinerariifolium</name>
    <name type="common">Dalmatian daisy</name>
    <name type="synonym">Chrysanthemum cinerariifolium</name>
    <dbReference type="NCBI Taxonomy" id="118510"/>
    <lineage>
        <taxon>Eukaryota</taxon>
        <taxon>Viridiplantae</taxon>
        <taxon>Streptophyta</taxon>
        <taxon>Embryophyta</taxon>
        <taxon>Tracheophyta</taxon>
        <taxon>Spermatophyta</taxon>
        <taxon>Magnoliopsida</taxon>
        <taxon>eudicotyledons</taxon>
        <taxon>Gunneridae</taxon>
        <taxon>Pentapetalae</taxon>
        <taxon>asterids</taxon>
        <taxon>campanulids</taxon>
        <taxon>Asterales</taxon>
        <taxon>Asteraceae</taxon>
        <taxon>Asteroideae</taxon>
        <taxon>Anthemideae</taxon>
        <taxon>Anthemidinae</taxon>
        <taxon>Tanacetum</taxon>
    </lineage>
</organism>
<protein>
    <submittedName>
        <fullName evidence="3">RNA-directed DNA polymerase, eukaryota</fullName>
    </submittedName>
</protein>
<feature type="domain" description="Reverse transcriptase" evidence="2">
    <location>
        <begin position="132"/>
        <end position="275"/>
    </location>
</feature>
<dbReference type="EMBL" id="BKCJ010007607">
    <property type="protein sequence ID" value="GEU78106.1"/>
    <property type="molecule type" value="Genomic_DNA"/>
</dbReference>
<dbReference type="CDD" id="cd01650">
    <property type="entry name" value="RT_nLTR_like"/>
    <property type="match status" value="1"/>
</dbReference>
<dbReference type="InterPro" id="IPR052343">
    <property type="entry name" value="Retrotransposon-Effector_Assoc"/>
</dbReference>
<dbReference type="Pfam" id="PF00078">
    <property type="entry name" value="RVT_1"/>
    <property type="match status" value="1"/>
</dbReference>
<reference evidence="3" key="1">
    <citation type="journal article" date="2019" name="Sci. Rep.">
        <title>Draft genome of Tanacetum cinerariifolium, the natural source of mosquito coil.</title>
        <authorList>
            <person name="Yamashiro T."/>
            <person name="Shiraishi A."/>
            <person name="Satake H."/>
            <person name="Nakayama K."/>
        </authorList>
    </citation>
    <scope>NUCLEOTIDE SEQUENCE</scope>
</reference>
<dbReference type="InterPro" id="IPR043502">
    <property type="entry name" value="DNA/RNA_pol_sf"/>
</dbReference>
<dbReference type="AlphaFoldDB" id="A0A6L2MVR9"/>
<keyword evidence="1" id="KW-0175">Coiled coil</keyword>
<dbReference type="PANTHER" id="PTHR46890:SF48">
    <property type="entry name" value="RNA-DIRECTED DNA POLYMERASE"/>
    <property type="match status" value="1"/>
</dbReference>
<keyword evidence="3" id="KW-0548">Nucleotidyltransferase</keyword>
<name>A0A6L2MVR9_TANCI</name>
<dbReference type="InterPro" id="IPR000477">
    <property type="entry name" value="RT_dom"/>
</dbReference>
<evidence type="ECO:0000313" key="3">
    <source>
        <dbReference type="EMBL" id="GEU78106.1"/>
    </source>
</evidence>
<dbReference type="SUPFAM" id="SSF56672">
    <property type="entry name" value="DNA/RNA polymerases"/>
    <property type="match status" value="1"/>
</dbReference>
<keyword evidence="3" id="KW-0808">Transferase</keyword>
<gene>
    <name evidence="3" type="ORF">Tci_050084</name>
</gene>
<comment type="caution">
    <text evidence="3">The sequence shown here is derived from an EMBL/GenBank/DDBJ whole genome shotgun (WGS) entry which is preliminary data.</text>
</comment>
<feature type="coiled-coil region" evidence="1">
    <location>
        <begin position="47"/>
        <end position="102"/>
    </location>
</feature>
<dbReference type="PANTHER" id="PTHR46890">
    <property type="entry name" value="NON-LTR RETROLELEMENT REVERSE TRANSCRIPTASE-LIKE PROTEIN-RELATED"/>
    <property type="match status" value="1"/>
</dbReference>
<sequence>MAAAEDRRFEKQINMLRGEMVDVCEKRRNLADELRSVRGIIVPGKAAEFLKDTLRKDDAEMAQLRELERQMELRALENELFIQKLVRNVAELETLISRYEIRNAVWGCGENKSPRQTVLHLTSFDNFGILIGSLYKVVTKILATRLSTVISDLISDVQTAFLPNRQILDGPFIINELLSWCKHKKQQAMVFKVDFAKAYDSISWDYLENVLRSFGFGSKWCFWINGSLISGMASILINGSPTSEFQFHCGLKQGGPLAPYLFILIMESLYLSFSRAVDAGIFTGVGIPNANIFATAVSLGCSVMKTPFKYLGVMVGGNMSMIKAWDDTIVSVSVVDEATVEHLSQLPRRRLLTVLAKEVCADIRKVGEYRRMSRELRESDRGLRACIAELRALGDCGDGYEALRLLERLRLENMGKGIRLRLMMKETQLKITEKGNFMVKLRETGGVV</sequence>
<evidence type="ECO:0000259" key="2">
    <source>
        <dbReference type="Pfam" id="PF00078"/>
    </source>
</evidence>
<proteinExistence type="predicted"/>